<proteinExistence type="inferred from homology"/>
<dbReference type="Proteomes" id="UP000734854">
    <property type="component" value="Unassembled WGS sequence"/>
</dbReference>
<dbReference type="PROSITE" id="PS00108">
    <property type="entry name" value="PROTEIN_KINASE_ST"/>
    <property type="match status" value="1"/>
</dbReference>
<sequence length="366" mass="40437">MWKRHPGLVPESGKKHLEEKHSLYDMPHPPQSHPLRADPRIMAFSYTQLIGITNNFARNIGKGGFGVVFHGCLENGKQVAVKLHSQSSPQGEKQFVAEVQNLTRIHHKNLVELIGYCIDGVGLALIYEYMAQGNLHDHLIGKAGRILSWSERLKIAIGAAEGLEYLHHKCLPPIIHRDVKPSNILLGPDLEAKIADFGLSKAYRGDNETNVSTNVVGTPGYVDPEYHNTLQLTAKSDVYGFGVLLFELLTGQFPLVPSSGKPHIVQRVTSKLVYTPIDAIMDPRLGGQFDANSAWKVEELAEQCTQASGSRRPTMTKVILELKDSLELEVGRLNSKLKHSEDIDTSLMSSFEIEGDTPGPSLPFAR</sequence>
<dbReference type="PANTHER" id="PTHR45631:SF204">
    <property type="entry name" value="OS01G0810800 PROTEIN"/>
    <property type="match status" value="1"/>
</dbReference>
<dbReference type="FunFam" id="3.30.200.20:FF:000178">
    <property type="entry name" value="serine/threonine-protein kinase PBS1-like"/>
    <property type="match status" value="1"/>
</dbReference>
<dbReference type="SUPFAM" id="SSF56112">
    <property type="entry name" value="Protein kinase-like (PK-like)"/>
    <property type="match status" value="1"/>
</dbReference>
<evidence type="ECO:0000256" key="6">
    <source>
        <dbReference type="PROSITE-ProRule" id="PRU10141"/>
    </source>
</evidence>
<dbReference type="Pfam" id="PF07714">
    <property type="entry name" value="PK_Tyr_Ser-Thr"/>
    <property type="match status" value="1"/>
</dbReference>
<comment type="caution">
    <text evidence="9">The sequence shown here is derived from an EMBL/GenBank/DDBJ whole genome shotgun (WGS) entry which is preliminary data.</text>
</comment>
<dbReference type="Gene3D" id="1.10.510.10">
    <property type="entry name" value="Transferase(Phosphotransferase) domain 1"/>
    <property type="match status" value="1"/>
</dbReference>
<dbReference type="Gene3D" id="3.30.200.20">
    <property type="entry name" value="Phosphorylase Kinase, domain 1"/>
    <property type="match status" value="1"/>
</dbReference>
<evidence type="ECO:0000256" key="5">
    <source>
        <dbReference type="ARBA" id="ARBA00022840"/>
    </source>
</evidence>
<evidence type="ECO:0000313" key="9">
    <source>
        <dbReference type="EMBL" id="KAG6502475.1"/>
    </source>
</evidence>
<dbReference type="InterPro" id="IPR008271">
    <property type="entry name" value="Ser/Thr_kinase_AS"/>
</dbReference>
<evidence type="ECO:0000256" key="3">
    <source>
        <dbReference type="ARBA" id="ARBA00022741"/>
    </source>
</evidence>
<dbReference type="AlphaFoldDB" id="A0A8J5G9M1"/>
<dbReference type="CDD" id="cd14066">
    <property type="entry name" value="STKc_IRAK"/>
    <property type="match status" value="1"/>
</dbReference>
<dbReference type="PROSITE" id="PS00107">
    <property type="entry name" value="PROTEIN_KINASE_ATP"/>
    <property type="match status" value="1"/>
</dbReference>
<feature type="domain" description="Protein kinase" evidence="8">
    <location>
        <begin position="54"/>
        <end position="326"/>
    </location>
</feature>
<feature type="binding site" evidence="6">
    <location>
        <position position="82"/>
    </location>
    <ligand>
        <name>ATP</name>
        <dbReference type="ChEBI" id="CHEBI:30616"/>
    </ligand>
</feature>
<keyword evidence="2" id="KW-0808">Transferase</keyword>
<evidence type="ECO:0000256" key="7">
    <source>
        <dbReference type="RuleBase" id="RU000304"/>
    </source>
</evidence>
<name>A0A8J5G9M1_ZINOF</name>
<protein>
    <recommendedName>
        <fullName evidence="8">Protein kinase domain-containing protein</fullName>
    </recommendedName>
</protein>
<evidence type="ECO:0000313" key="10">
    <source>
        <dbReference type="Proteomes" id="UP000734854"/>
    </source>
</evidence>
<keyword evidence="10" id="KW-1185">Reference proteome</keyword>
<dbReference type="PROSITE" id="PS50011">
    <property type="entry name" value="PROTEIN_KINASE_DOM"/>
    <property type="match status" value="1"/>
</dbReference>
<organism evidence="9 10">
    <name type="scientific">Zingiber officinale</name>
    <name type="common">Ginger</name>
    <name type="synonym">Amomum zingiber</name>
    <dbReference type="NCBI Taxonomy" id="94328"/>
    <lineage>
        <taxon>Eukaryota</taxon>
        <taxon>Viridiplantae</taxon>
        <taxon>Streptophyta</taxon>
        <taxon>Embryophyta</taxon>
        <taxon>Tracheophyta</taxon>
        <taxon>Spermatophyta</taxon>
        <taxon>Magnoliopsida</taxon>
        <taxon>Liliopsida</taxon>
        <taxon>Zingiberales</taxon>
        <taxon>Zingiberaceae</taxon>
        <taxon>Zingiber</taxon>
    </lineage>
</organism>
<dbReference type="EMBL" id="JACMSC010000010">
    <property type="protein sequence ID" value="KAG6502475.1"/>
    <property type="molecule type" value="Genomic_DNA"/>
</dbReference>
<evidence type="ECO:0000256" key="4">
    <source>
        <dbReference type="ARBA" id="ARBA00022777"/>
    </source>
</evidence>
<gene>
    <name evidence="9" type="ORF">ZIOFF_034754</name>
</gene>
<keyword evidence="1 7" id="KW-0723">Serine/threonine-protein kinase</keyword>
<dbReference type="FunFam" id="1.10.510.10:FF:000095">
    <property type="entry name" value="protein STRUBBELIG-RECEPTOR FAMILY 8"/>
    <property type="match status" value="1"/>
</dbReference>
<evidence type="ECO:0000259" key="8">
    <source>
        <dbReference type="PROSITE" id="PS50011"/>
    </source>
</evidence>
<comment type="similarity">
    <text evidence="7">Belongs to the protein kinase superfamily.</text>
</comment>
<reference evidence="9 10" key="1">
    <citation type="submission" date="2020-08" db="EMBL/GenBank/DDBJ databases">
        <title>Plant Genome Project.</title>
        <authorList>
            <person name="Zhang R.-G."/>
        </authorList>
    </citation>
    <scope>NUCLEOTIDE SEQUENCE [LARGE SCALE GENOMIC DNA]</scope>
    <source>
        <tissue evidence="9">Rhizome</tissue>
    </source>
</reference>
<dbReference type="SMART" id="SM00220">
    <property type="entry name" value="S_TKc"/>
    <property type="match status" value="1"/>
</dbReference>
<dbReference type="PANTHER" id="PTHR45631">
    <property type="entry name" value="OS07G0107800 PROTEIN-RELATED"/>
    <property type="match status" value="1"/>
</dbReference>
<dbReference type="GO" id="GO:0005524">
    <property type="term" value="F:ATP binding"/>
    <property type="evidence" value="ECO:0007669"/>
    <property type="project" value="UniProtKB-UniRule"/>
</dbReference>
<keyword evidence="4" id="KW-0418">Kinase</keyword>
<accession>A0A8J5G9M1</accession>
<keyword evidence="5 6" id="KW-0067">ATP-binding</keyword>
<evidence type="ECO:0000256" key="1">
    <source>
        <dbReference type="ARBA" id="ARBA00022527"/>
    </source>
</evidence>
<dbReference type="InterPro" id="IPR017441">
    <property type="entry name" value="Protein_kinase_ATP_BS"/>
</dbReference>
<dbReference type="InterPro" id="IPR000719">
    <property type="entry name" value="Prot_kinase_dom"/>
</dbReference>
<dbReference type="GO" id="GO:0004674">
    <property type="term" value="F:protein serine/threonine kinase activity"/>
    <property type="evidence" value="ECO:0007669"/>
    <property type="project" value="UniProtKB-KW"/>
</dbReference>
<dbReference type="InterPro" id="IPR011009">
    <property type="entry name" value="Kinase-like_dom_sf"/>
</dbReference>
<dbReference type="InterPro" id="IPR001245">
    <property type="entry name" value="Ser-Thr/Tyr_kinase_cat_dom"/>
</dbReference>
<evidence type="ECO:0000256" key="2">
    <source>
        <dbReference type="ARBA" id="ARBA00022679"/>
    </source>
</evidence>
<keyword evidence="3 6" id="KW-0547">Nucleotide-binding</keyword>